<keyword evidence="2" id="KW-0285">Flavoprotein</keyword>
<accession>A0A2P7Z1S4</accession>
<evidence type="ECO:0000256" key="1">
    <source>
        <dbReference type="ARBA" id="ARBA00009333"/>
    </source>
</evidence>
<dbReference type="InterPro" id="IPR023753">
    <property type="entry name" value="FAD/NAD-binding_dom"/>
</dbReference>
<dbReference type="GO" id="GO:0016491">
    <property type="term" value="F:oxidoreductase activity"/>
    <property type="evidence" value="ECO:0007669"/>
    <property type="project" value="UniProtKB-KW"/>
</dbReference>
<protein>
    <recommendedName>
        <fullName evidence="4">FAD/NAD(P)-binding domain-containing protein</fullName>
    </recommendedName>
</protein>
<dbReference type="AlphaFoldDB" id="A0A2P7Z1S4"/>
<dbReference type="SUPFAM" id="SSF51905">
    <property type="entry name" value="FAD/NAD(P)-binding domain"/>
    <property type="match status" value="1"/>
</dbReference>
<dbReference type="InterPro" id="IPR050097">
    <property type="entry name" value="Ferredoxin-NADP_redctase_2"/>
</dbReference>
<comment type="caution">
    <text evidence="5">The sequence shown here is derived from an EMBL/GenBank/DDBJ whole genome shotgun (WGS) entry which is preliminary data.</text>
</comment>
<keyword evidence="6" id="KW-1185">Reference proteome</keyword>
<name>A0A2P7Z1S4_9PEZI</name>
<keyword evidence="3" id="KW-0560">Oxidoreductase</keyword>
<dbReference type="PANTHER" id="PTHR48105">
    <property type="entry name" value="THIOREDOXIN REDUCTASE 1-RELATED-RELATED"/>
    <property type="match status" value="1"/>
</dbReference>
<evidence type="ECO:0000313" key="5">
    <source>
        <dbReference type="EMBL" id="PSK42170.1"/>
    </source>
</evidence>
<evidence type="ECO:0000256" key="2">
    <source>
        <dbReference type="ARBA" id="ARBA00022630"/>
    </source>
</evidence>
<evidence type="ECO:0000313" key="6">
    <source>
        <dbReference type="Proteomes" id="UP000243723"/>
    </source>
</evidence>
<organism evidence="5 6">
    <name type="scientific">Elsinoe australis</name>
    <dbReference type="NCBI Taxonomy" id="40998"/>
    <lineage>
        <taxon>Eukaryota</taxon>
        <taxon>Fungi</taxon>
        <taxon>Dikarya</taxon>
        <taxon>Ascomycota</taxon>
        <taxon>Pezizomycotina</taxon>
        <taxon>Dothideomycetes</taxon>
        <taxon>Dothideomycetidae</taxon>
        <taxon>Myriangiales</taxon>
        <taxon>Elsinoaceae</taxon>
        <taxon>Elsinoe</taxon>
    </lineage>
</organism>
<dbReference type="Pfam" id="PF07992">
    <property type="entry name" value="Pyr_redox_2"/>
    <property type="match status" value="1"/>
</dbReference>
<dbReference type="EMBL" id="NHZQ01000335">
    <property type="protein sequence ID" value="PSK42170.1"/>
    <property type="molecule type" value="Genomic_DNA"/>
</dbReference>
<dbReference type="GO" id="GO:0097237">
    <property type="term" value="P:cellular response to toxic substance"/>
    <property type="evidence" value="ECO:0007669"/>
    <property type="project" value="UniProtKB-ARBA"/>
</dbReference>
<evidence type="ECO:0000259" key="4">
    <source>
        <dbReference type="Pfam" id="PF07992"/>
    </source>
</evidence>
<dbReference type="Gene3D" id="3.50.50.60">
    <property type="entry name" value="FAD/NAD(P)-binding domain"/>
    <property type="match status" value="2"/>
</dbReference>
<dbReference type="STRING" id="40998.A0A2P7Z1S4"/>
<proteinExistence type="inferred from homology"/>
<evidence type="ECO:0000256" key="3">
    <source>
        <dbReference type="ARBA" id="ARBA00023002"/>
    </source>
</evidence>
<dbReference type="PRINTS" id="PR00368">
    <property type="entry name" value="FADPNR"/>
</dbReference>
<comment type="similarity">
    <text evidence="1">Belongs to the class-II pyridine nucleotide-disulfide oxidoreductase family.</text>
</comment>
<gene>
    <name evidence="5" type="ORF">B9Z65_4084</name>
</gene>
<sequence length="269" mass="28711">MSPTTPVPYDVMVIGGGPAGLSAALGLARHLWRVLVIDSGSYRNDVATYMHNVAGWDHVPPSEFRTATRKQILGRYDTVEFADGAEVTGVEKFHCLFCHGYEESGADSAGVLAMDMLASVHHATMVCRFAARLAKRVTVYTNGNEGLAKTLGGSFGGQPISVDARKVVRLEKAKSRPGIVLHFDDGIEKEERFLAHAPKTALRGPFVEDLALERSEQGDLKVFAPFNKTSVQGVFAAGDCSTFMKSVAQAMLHGSLVAAGASAELGAET</sequence>
<reference evidence="5 6" key="1">
    <citation type="submission" date="2017-05" db="EMBL/GenBank/DDBJ databases">
        <title>Draft genome sequence of Elsinoe australis.</title>
        <authorList>
            <person name="Cheng Q."/>
        </authorList>
    </citation>
    <scope>NUCLEOTIDE SEQUENCE [LARGE SCALE GENOMIC DNA]</scope>
    <source>
        <strain evidence="5 6">NL1</strain>
    </source>
</reference>
<dbReference type="Proteomes" id="UP000243723">
    <property type="component" value="Unassembled WGS sequence"/>
</dbReference>
<feature type="domain" description="FAD/NAD(P)-binding" evidence="4">
    <location>
        <begin position="9"/>
        <end position="91"/>
    </location>
</feature>
<dbReference type="OrthoDB" id="10260355at2759"/>
<dbReference type="InterPro" id="IPR036188">
    <property type="entry name" value="FAD/NAD-bd_sf"/>
</dbReference>